<dbReference type="Pfam" id="PF00407">
    <property type="entry name" value="Bet_v_1"/>
    <property type="match status" value="1"/>
</dbReference>
<dbReference type="PANTHER" id="PTHR31213:SF19">
    <property type="entry name" value="BET V I_MAJOR LATEX PROTEIN DOMAIN-CONTAINING PROTEIN"/>
    <property type="match status" value="1"/>
</dbReference>
<dbReference type="GO" id="GO:0009820">
    <property type="term" value="P:alkaloid metabolic process"/>
    <property type="evidence" value="ECO:0007669"/>
    <property type="project" value="UniProtKB-KW"/>
</dbReference>
<dbReference type="GO" id="GO:0005634">
    <property type="term" value="C:nucleus"/>
    <property type="evidence" value="ECO:0007669"/>
    <property type="project" value="TreeGrafter"/>
</dbReference>
<dbReference type="GO" id="GO:0005737">
    <property type="term" value="C:cytoplasm"/>
    <property type="evidence" value="ECO:0007669"/>
    <property type="project" value="TreeGrafter"/>
</dbReference>
<dbReference type="KEGG" id="qsa:O6P43_027055"/>
<evidence type="ECO:0000313" key="4">
    <source>
        <dbReference type="EMBL" id="KAJ7950938.1"/>
    </source>
</evidence>
<dbReference type="Proteomes" id="UP001163823">
    <property type="component" value="Chromosome 11"/>
</dbReference>
<dbReference type="AlphaFoldDB" id="A0AAD7PCW0"/>
<name>A0AAD7PCW0_QUISA</name>
<dbReference type="GO" id="GO:0006952">
    <property type="term" value="P:defense response"/>
    <property type="evidence" value="ECO:0007669"/>
    <property type="project" value="InterPro"/>
</dbReference>
<dbReference type="InterPro" id="IPR000916">
    <property type="entry name" value="Bet_v_I/MLP"/>
</dbReference>
<accession>A0AAD7PCW0</accession>
<comment type="caution">
    <text evidence="4">The sequence shown here is derived from an EMBL/GenBank/DDBJ whole genome shotgun (WGS) entry which is preliminary data.</text>
</comment>
<reference evidence="4" key="1">
    <citation type="journal article" date="2023" name="Science">
        <title>Elucidation of the pathway for biosynthesis of saponin adjuvants from the soapbark tree.</title>
        <authorList>
            <person name="Reed J."/>
            <person name="Orme A."/>
            <person name="El-Demerdash A."/>
            <person name="Owen C."/>
            <person name="Martin L.B.B."/>
            <person name="Misra R.C."/>
            <person name="Kikuchi S."/>
            <person name="Rejzek M."/>
            <person name="Martin A.C."/>
            <person name="Harkess A."/>
            <person name="Leebens-Mack J."/>
            <person name="Louveau T."/>
            <person name="Stephenson M.J."/>
            <person name="Osbourn A."/>
        </authorList>
    </citation>
    <scope>NUCLEOTIDE SEQUENCE</scope>
    <source>
        <strain evidence="4">S10</strain>
    </source>
</reference>
<dbReference type="PANTHER" id="PTHR31213">
    <property type="entry name" value="OS08G0374000 PROTEIN-RELATED"/>
    <property type="match status" value="1"/>
</dbReference>
<comment type="similarity">
    <text evidence="1">Belongs to the BetVI family.</text>
</comment>
<evidence type="ECO:0000256" key="1">
    <source>
        <dbReference type="ARBA" id="ARBA00009744"/>
    </source>
</evidence>
<dbReference type="GO" id="GO:0038023">
    <property type="term" value="F:signaling receptor activity"/>
    <property type="evidence" value="ECO:0007669"/>
    <property type="project" value="TreeGrafter"/>
</dbReference>
<evidence type="ECO:0000313" key="5">
    <source>
        <dbReference type="Proteomes" id="UP001163823"/>
    </source>
</evidence>
<sequence length="154" mass="17136">MFGQVWHELELGVAASEVWDLCSTSRLGKLISTELCHVIEKVNIIEGDGGVGTVLKVKLGPGIQGPSNFIEKLTKIDNEKRIKEMEVIEGGYLELGFTLYVFRTEVIEKGNDSSIIKSSILYDIKEEAADNVTFVNLQLLIEMAELAKKHLNKN</sequence>
<evidence type="ECO:0000259" key="3">
    <source>
        <dbReference type="Pfam" id="PF00407"/>
    </source>
</evidence>
<dbReference type="InterPro" id="IPR050279">
    <property type="entry name" value="Plant_def-hormone_signal"/>
</dbReference>
<protein>
    <submittedName>
        <fullName evidence="4">S-norcoclaurine synthase</fullName>
    </submittedName>
</protein>
<organism evidence="4 5">
    <name type="scientific">Quillaja saponaria</name>
    <name type="common">Soap bark tree</name>
    <dbReference type="NCBI Taxonomy" id="32244"/>
    <lineage>
        <taxon>Eukaryota</taxon>
        <taxon>Viridiplantae</taxon>
        <taxon>Streptophyta</taxon>
        <taxon>Embryophyta</taxon>
        <taxon>Tracheophyta</taxon>
        <taxon>Spermatophyta</taxon>
        <taxon>Magnoliopsida</taxon>
        <taxon>eudicotyledons</taxon>
        <taxon>Gunneridae</taxon>
        <taxon>Pentapetalae</taxon>
        <taxon>rosids</taxon>
        <taxon>fabids</taxon>
        <taxon>Fabales</taxon>
        <taxon>Quillajaceae</taxon>
        <taxon>Quillaja</taxon>
    </lineage>
</organism>
<dbReference type="Gene3D" id="3.30.530.20">
    <property type="match status" value="1"/>
</dbReference>
<feature type="domain" description="Bet v I/Major latex protein" evidence="3">
    <location>
        <begin position="4"/>
        <end position="152"/>
    </location>
</feature>
<keyword evidence="2" id="KW-0017">Alkaloid metabolism</keyword>
<dbReference type="CDD" id="cd07816">
    <property type="entry name" value="Bet_v1-like"/>
    <property type="match status" value="1"/>
</dbReference>
<dbReference type="GO" id="GO:0010427">
    <property type="term" value="F:abscisic acid binding"/>
    <property type="evidence" value="ECO:0007669"/>
    <property type="project" value="TreeGrafter"/>
</dbReference>
<gene>
    <name evidence="4" type="ORF">O6P43_027055</name>
</gene>
<proteinExistence type="inferred from homology"/>
<dbReference type="GO" id="GO:0004864">
    <property type="term" value="F:protein phosphatase inhibitor activity"/>
    <property type="evidence" value="ECO:0007669"/>
    <property type="project" value="TreeGrafter"/>
</dbReference>
<dbReference type="SUPFAM" id="SSF55961">
    <property type="entry name" value="Bet v1-like"/>
    <property type="match status" value="1"/>
</dbReference>
<dbReference type="EMBL" id="JARAOO010000011">
    <property type="protein sequence ID" value="KAJ7950938.1"/>
    <property type="molecule type" value="Genomic_DNA"/>
</dbReference>
<dbReference type="InterPro" id="IPR023393">
    <property type="entry name" value="START-like_dom_sf"/>
</dbReference>
<dbReference type="GO" id="GO:0009738">
    <property type="term" value="P:abscisic acid-activated signaling pathway"/>
    <property type="evidence" value="ECO:0007669"/>
    <property type="project" value="TreeGrafter"/>
</dbReference>
<evidence type="ECO:0000256" key="2">
    <source>
        <dbReference type="ARBA" id="ARBA00022589"/>
    </source>
</evidence>
<keyword evidence="5" id="KW-1185">Reference proteome</keyword>